<dbReference type="InterPro" id="IPR043132">
    <property type="entry name" value="BCAT-like_C"/>
</dbReference>
<dbReference type="PANTHER" id="PTHR42743">
    <property type="entry name" value="AMINO-ACID AMINOTRANSFERASE"/>
    <property type="match status" value="1"/>
</dbReference>
<keyword evidence="8 17" id="KW-0028">Amino-acid biosynthesis</keyword>
<comment type="similarity">
    <text evidence="6 15">Belongs to the class-IV pyridoxal-phosphate-dependent aminotransferase family.</text>
</comment>
<comment type="caution">
    <text evidence="18">The sequence shown here is derived from an EMBL/GenBank/DDBJ whole genome shotgun (WGS) entry which is preliminary data.</text>
</comment>
<evidence type="ECO:0000256" key="13">
    <source>
        <dbReference type="ARBA" id="ARBA00048798"/>
    </source>
</evidence>
<evidence type="ECO:0000256" key="5">
    <source>
        <dbReference type="ARBA" id="ARBA00005072"/>
    </source>
</evidence>
<evidence type="ECO:0000256" key="11">
    <source>
        <dbReference type="ARBA" id="ARBA00023304"/>
    </source>
</evidence>
<dbReference type="InterPro" id="IPR001544">
    <property type="entry name" value="Aminotrans_IV"/>
</dbReference>
<dbReference type="FunFam" id="3.30.470.10:FF:000006">
    <property type="entry name" value="Branched-chain-amino-acid aminotransferase"/>
    <property type="match status" value="1"/>
</dbReference>
<dbReference type="Gene3D" id="3.20.10.10">
    <property type="entry name" value="D-amino Acid Aminotransferase, subunit A, domain 2"/>
    <property type="match status" value="1"/>
</dbReference>
<evidence type="ECO:0000256" key="12">
    <source>
        <dbReference type="ARBA" id="ARBA00048212"/>
    </source>
</evidence>
<evidence type="ECO:0000256" key="1">
    <source>
        <dbReference type="ARBA" id="ARBA00001933"/>
    </source>
</evidence>
<comment type="pathway">
    <text evidence="5 17">Amino-acid biosynthesis; L-leucine biosynthesis; L-leucine from 3-methyl-2-oxobutanoate: step 4/4.</text>
</comment>
<dbReference type="GO" id="GO:0009099">
    <property type="term" value="P:L-valine biosynthetic process"/>
    <property type="evidence" value="ECO:0007669"/>
    <property type="project" value="UniProtKB-UniPathway"/>
</dbReference>
<dbReference type="InterPro" id="IPR050571">
    <property type="entry name" value="Class-IV_PLP-Dep_Aminotrnsfr"/>
</dbReference>
<dbReference type="SUPFAM" id="SSF56752">
    <property type="entry name" value="D-aminoacid aminotransferase-like PLP-dependent enzymes"/>
    <property type="match status" value="1"/>
</dbReference>
<dbReference type="AlphaFoldDB" id="A0A0M0LK24"/>
<sequence>MGNQLIYLDGDFVKKEDAKVSVYDHGFLYGDGVFEGIRSYNGNIFRLEEHLVRLYESAKSILLEIPYTIEEMTEVVKETIKVNSLQSAYIRLIVSRGVGNLGIDPRSCKQASVIVIAEPLALFPAELYETGIEIVSASSRRNRSDVLSPKTKTLNYLNNILVKIEANLAGVSEALMMNGEGYVAEGSSDNIFIIKDNKLITPPGYIGALEGITRNAILEVAANKGYEAIEGVFTRHDVYVADEVFLTGTAVEVIAVVKVDGRVIGDGTPGKVTNDILEGFRAIVEQDGVKAYDEKTTVV</sequence>
<gene>
    <name evidence="17" type="primary">ilvE</name>
    <name evidence="18" type="ORF">AMD00_02310</name>
</gene>
<dbReference type="GO" id="GO:0052655">
    <property type="term" value="F:L-valine-2-oxoglutarate transaminase activity"/>
    <property type="evidence" value="ECO:0007669"/>
    <property type="project" value="RHEA"/>
</dbReference>
<dbReference type="RefSeq" id="WP_053415482.1">
    <property type="nucleotide sequence ID" value="NZ_CP063302.1"/>
</dbReference>
<dbReference type="GO" id="GO:0009097">
    <property type="term" value="P:isoleucine biosynthetic process"/>
    <property type="evidence" value="ECO:0007669"/>
    <property type="project" value="UniProtKB-UniPathway"/>
</dbReference>
<evidence type="ECO:0000256" key="9">
    <source>
        <dbReference type="ARBA" id="ARBA00022679"/>
    </source>
</evidence>
<dbReference type="GeneID" id="301134950"/>
<dbReference type="InterPro" id="IPR018300">
    <property type="entry name" value="Aminotrans_IV_CS"/>
</dbReference>
<evidence type="ECO:0000256" key="8">
    <source>
        <dbReference type="ARBA" id="ARBA00022605"/>
    </source>
</evidence>
<comment type="function">
    <text evidence="2 17">Acts on leucine, isoleucine and valine.</text>
</comment>
<organism evidence="18 19">
    <name type="scientific">Viridibacillus arvi</name>
    <dbReference type="NCBI Taxonomy" id="263475"/>
    <lineage>
        <taxon>Bacteria</taxon>
        <taxon>Bacillati</taxon>
        <taxon>Bacillota</taxon>
        <taxon>Bacilli</taxon>
        <taxon>Bacillales</taxon>
        <taxon>Caryophanaceae</taxon>
        <taxon>Viridibacillus</taxon>
    </lineage>
</organism>
<dbReference type="InterPro" id="IPR036038">
    <property type="entry name" value="Aminotransferase-like"/>
</dbReference>
<evidence type="ECO:0000256" key="4">
    <source>
        <dbReference type="ARBA" id="ARBA00004931"/>
    </source>
</evidence>
<comment type="pathway">
    <text evidence="3 17">Amino-acid biosynthesis; L-isoleucine biosynthesis; L-isoleucine from 2-oxobutanoate: step 4/4.</text>
</comment>
<dbReference type="InterPro" id="IPR005785">
    <property type="entry name" value="B_amino_transI"/>
</dbReference>
<keyword evidence="11 17" id="KW-0100">Branched-chain amino acid biosynthesis</keyword>
<evidence type="ECO:0000256" key="3">
    <source>
        <dbReference type="ARBA" id="ARBA00004824"/>
    </source>
</evidence>
<dbReference type="GO" id="GO:0052656">
    <property type="term" value="F:L-isoleucine-2-oxoglutarate transaminase activity"/>
    <property type="evidence" value="ECO:0007669"/>
    <property type="project" value="RHEA"/>
</dbReference>
<comment type="cofactor">
    <cofactor evidence="1 16">
        <name>pyridoxal 5'-phosphate</name>
        <dbReference type="ChEBI" id="CHEBI:597326"/>
    </cofactor>
</comment>
<dbReference type="STRING" id="263475.AMD00_02310"/>
<evidence type="ECO:0000256" key="16">
    <source>
        <dbReference type="RuleBase" id="RU004516"/>
    </source>
</evidence>
<evidence type="ECO:0000256" key="17">
    <source>
        <dbReference type="RuleBase" id="RU364094"/>
    </source>
</evidence>
<dbReference type="PROSITE" id="PS00770">
    <property type="entry name" value="AA_TRANSFER_CLASS_4"/>
    <property type="match status" value="1"/>
</dbReference>
<dbReference type="CDD" id="cd01558">
    <property type="entry name" value="D-AAT_like"/>
    <property type="match status" value="1"/>
</dbReference>
<dbReference type="GO" id="GO:0009098">
    <property type="term" value="P:L-leucine biosynthetic process"/>
    <property type="evidence" value="ECO:0007669"/>
    <property type="project" value="UniProtKB-UniPathway"/>
</dbReference>
<dbReference type="UniPathway" id="UPA00047">
    <property type="reaction ID" value="UER00058"/>
</dbReference>
<comment type="catalytic activity">
    <reaction evidence="14 17">
        <text>L-leucine + 2-oxoglutarate = 4-methyl-2-oxopentanoate + L-glutamate</text>
        <dbReference type="Rhea" id="RHEA:18321"/>
        <dbReference type="ChEBI" id="CHEBI:16810"/>
        <dbReference type="ChEBI" id="CHEBI:17865"/>
        <dbReference type="ChEBI" id="CHEBI:29985"/>
        <dbReference type="ChEBI" id="CHEBI:57427"/>
        <dbReference type="EC" id="2.6.1.42"/>
    </reaction>
</comment>
<evidence type="ECO:0000256" key="6">
    <source>
        <dbReference type="ARBA" id="ARBA00009320"/>
    </source>
</evidence>
<evidence type="ECO:0000256" key="2">
    <source>
        <dbReference type="ARBA" id="ARBA00003109"/>
    </source>
</evidence>
<evidence type="ECO:0000313" key="18">
    <source>
        <dbReference type="EMBL" id="KOO51346.1"/>
    </source>
</evidence>
<keyword evidence="10 16" id="KW-0663">Pyridoxal phosphate</keyword>
<name>A0A0M0LK24_9BACL</name>
<reference evidence="19" key="1">
    <citation type="submission" date="2015-08" db="EMBL/GenBank/DDBJ databases">
        <title>Fjat-10028 dsm 16317.</title>
        <authorList>
            <person name="Liu B."/>
            <person name="Wang J."/>
            <person name="Zhu Y."/>
            <person name="Liu G."/>
            <person name="Chen Q."/>
            <person name="Chen Z."/>
            <person name="Lan J."/>
            <person name="Che J."/>
            <person name="Ge C."/>
            <person name="Shi H."/>
            <person name="Pan Z."/>
            <person name="Liu X."/>
        </authorList>
    </citation>
    <scope>NUCLEOTIDE SEQUENCE [LARGE SCALE GENOMIC DNA]</scope>
    <source>
        <strain evidence="19">DSM 16317</strain>
    </source>
</reference>
<dbReference type="Proteomes" id="UP000036867">
    <property type="component" value="Unassembled WGS sequence"/>
</dbReference>
<dbReference type="NCBIfam" id="TIGR01122">
    <property type="entry name" value="ilvE_I"/>
    <property type="match status" value="1"/>
</dbReference>
<comment type="pathway">
    <text evidence="4 17">Amino-acid biosynthesis; L-valine biosynthesis; L-valine from pyruvate: step 4/4.</text>
</comment>
<dbReference type="FunFam" id="3.20.10.10:FF:000008">
    <property type="entry name" value="Branched-chain-amino-acid aminotransferase"/>
    <property type="match status" value="1"/>
</dbReference>
<evidence type="ECO:0000256" key="10">
    <source>
        <dbReference type="ARBA" id="ARBA00022898"/>
    </source>
</evidence>
<dbReference type="InterPro" id="IPR043131">
    <property type="entry name" value="BCAT-like_N"/>
</dbReference>
<keyword evidence="7 17" id="KW-0032">Aminotransferase</keyword>
<proteinExistence type="inferred from homology"/>
<dbReference type="PATRIC" id="fig|263475.3.peg.795"/>
<keyword evidence="19" id="KW-1185">Reference proteome</keyword>
<evidence type="ECO:0000313" key="19">
    <source>
        <dbReference type="Proteomes" id="UP000036867"/>
    </source>
</evidence>
<protein>
    <recommendedName>
        <fullName evidence="17">Branched-chain-amino-acid aminotransferase</fullName>
        <shortName evidence="17">BCAT</shortName>
        <ecNumber evidence="17">2.6.1.42</ecNumber>
    </recommendedName>
</protein>
<dbReference type="NCBIfam" id="NF005146">
    <property type="entry name" value="PRK06606.1"/>
    <property type="match status" value="1"/>
</dbReference>
<dbReference type="OrthoDB" id="9805628at2"/>
<dbReference type="GO" id="GO:0052654">
    <property type="term" value="F:L-leucine-2-oxoglutarate transaminase activity"/>
    <property type="evidence" value="ECO:0007669"/>
    <property type="project" value="RHEA"/>
</dbReference>
<dbReference type="UniPathway" id="UPA00049">
    <property type="reaction ID" value="UER00062"/>
</dbReference>
<evidence type="ECO:0000256" key="15">
    <source>
        <dbReference type="RuleBase" id="RU004106"/>
    </source>
</evidence>
<dbReference type="EMBL" id="LILB01000001">
    <property type="protein sequence ID" value="KOO51346.1"/>
    <property type="molecule type" value="Genomic_DNA"/>
</dbReference>
<dbReference type="PANTHER" id="PTHR42743:SF11">
    <property type="entry name" value="AMINODEOXYCHORISMATE LYASE"/>
    <property type="match status" value="1"/>
</dbReference>
<dbReference type="NCBIfam" id="NF006185">
    <property type="entry name" value="PRK08320.1"/>
    <property type="match status" value="1"/>
</dbReference>
<dbReference type="Gene3D" id="3.30.470.10">
    <property type="match status" value="1"/>
</dbReference>
<accession>A0A0M0LK24</accession>
<comment type="catalytic activity">
    <reaction evidence="12 17">
        <text>L-valine + 2-oxoglutarate = 3-methyl-2-oxobutanoate + L-glutamate</text>
        <dbReference type="Rhea" id="RHEA:24813"/>
        <dbReference type="ChEBI" id="CHEBI:11851"/>
        <dbReference type="ChEBI" id="CHEBI:16810"/>
        <dbReference type="ChEBI" id="CHEBI:29985"/>
        <dbReference type="ChEBI" id="CHEBI:57762"/>
        <dbReference type="EC" id="2.6.1.42"/>
    </reaction>
</comment>
<dbReference type="UniPathway" id="UPA00048">
    <property type="reaction ID" value="UER00073"/>
</dbReference>
<evidence type="ECO:0000256" key="7">
    <source>
        <dbReference type="ARBA" id="ARBA00022576"/>
    </source>
</evidence>
<dbReference type="EC" id="2.6.1.42" evidence="17"/>
<evidence type="ECO:0000256" key="14">
    <source>
        <dbReference type="ARBA" id="ARBA00049229"/>
    </source>
</evidence>
<dbReference type="GO" id="GO:0005829">
    <property type="term" value="C:cytosol"/>
    <property type="evidence" value="ECO:0007669"/>
    <property type="project" value="TreeGrafter"/>
</dbReference>
<keyword evidence="9 17" id="KW-0808">Transferase</keyword>
<dbReference type="Pfam" id="PF01063">
    <property type="entry name" value="Aminotran_4"/>
    <property type="match status" value="1"/>
</dbReference>
<comment type="catalytic activity">
    <reaction evidence="13 17">
        <text>L-isoleucine + 2-oxoglutarate = (S)-3-methyl-2-oxopentanoate + L-glutamate</text>
        <dbReference type="Rhea" id="RHEA:24801"/>
        <dbReference type="ChEBI" id="CHEBI:16810"/>
        <dbReference type="ChEBI" id="CHEBI:29985"/>
        <dbReference type="ChEBI" id="CHEBI:35146"/>
        <dbReference type="ChEBI" id="CHEBI:58045"/>
        <dbReference type="EC" id="2.6.1.42"/>
    </reaction>
</comment>